<evidence type="ECO:0000313" key="2">
    <source>
        <dbReference type="EMBL" id="CAE0277286.1"/>
    </source>
</evidence>
<organism evidence="2">
    <name type="scientific">Spumella elongata</name>
    <dbReference type="NCBI Taxonomy" id="89044"/>
    <lineage>
        <taxon>Eukaryota</taxon>
        <taxon>Sar</taxon>
        <taxon>Stramenopiles</taxon>
        <taxon>Ochrophyta</taxon>
        <taxon>Chrysophyceae</taxon>
        <taxon>Chromulinales</taxon>
        <taxon>Chromulinaceae</taxon>
        <taxon>Spumella</taxon>
    </lineage>
</organism>
<sequence length="161" mass="17669">MSQSGHSHSGISADSGQRLESTAHEASRKTAEAIAKSNADIAHGDPHPFHANQKPTHGFNETSLEMMDKMNPLDSPKNCRTHFSQDDEDYSHRFESVAHEESRKAAEAIAKSKEDVAHGISLAPNASCTRPAYQFNESSDDMKDKLNPLDPPKTFATHDSK</sequence>
<reference evidence="2" key="1">
    <citation type="submission" date="2021-01" db="EMBL/GenBank/DDBJ databases">
        <authorList>
            <person name="Corre E."/>
            <person name="Pelletier E."/>
            <person name="Niang G."/>
            <person name="Scheremetjew M."/>
            <person name="Finn R."/>
            <person name="Kale V."/>
            <person name="Holt S."/>
            <person name="Cochrane G."/>
            <person name="Meng A."/>
            <person name="Brown T."/>
            <person name="Cohen L."/>
        </authorList>
    </citation>
    <scope>NUCLEOTIDE SEQUENCE</scope>
    <source>
        <strain evidence="2">CCAP 955/1</strain>
    </source>
</reference>
<dbReference type="EMBL" id="HBIC01012255">
    <property type="protein sequence ID" value="CAE0277286.1"/>
    <property type="molecule type" value="Transcribed_RNA"/>
</dbReference>
<evidence type="ECO:0000256" key="1">
    <source>
        <dbReference type="SAM" id="MobiDB-lite"/>
    </source>
</evidence>
<feature type="region of interest" description="Disordered" evidence="1">
    <location>
        <begin position="1"/>
        <end position="60"/>
    </location>
</feature>
<name>A0A7S3M1E5_9STRA</name>
<dbReference type="AlphaFoldDB" id="A0A7S3M1E5"/>
<feature type="compositionally biased region" description="Basic and acidic residues" evidence="1">
    <location>
        <begin position="21"/>
        <end position="31"/>
    </location>
</feature>
<feature type="region of interest" description="Disordered" evidence="1">
    <location>
        <begin position="137"/>
        <end position="161"/>
    </location>
</feature>
<protein>
    <submittedName>
        <fullName evidence="2">Uncharacterized protein</fullName>
    </submittedName>
</protein>
<proteinExistence type="predicted"/>
<accession>A0A7S3M1E5</accession>
<gene>
    <name evidence="2" type="ORF">SELO1098_LOCUS6116</name>
</gene>
<feature type="compositionally biased region" description="Polar residues" evidence="1">
    <location>
        <begin position="1"/>
        <end position="20"/>
    </location>
</feature>